<dbReference type="OMA" id="HTAMPDA"/>
<dbReference type="SUPFAM" id="SSF53335">
    <property type="entry name" value="S-adenosyl-L-methionine-dependent methyltransferases"/>
    <property type="match status" value="1"/>
</dbReference>
<protein>
    <recommendedName>
        <fullName evidence="4">O-methyltransferase C-terminal domain-containing protein</fullName>
    </recommendedName>
</protein>
<dbReference type="Gene3D" id="3.40.50.150">
    <property type="entry name" value="Vaccinia Virus protein VP39"/>
    <property type="match status" value="1"/>
</dbReference>
<organism evidence="5 6">
    <name type="scientific">Phaeosphaeria nodorum (strain SN15 / ATCC MYA-4574 / FGSC 10173)</name>
    <name type="common">Glume blotch fungus</name>
    <name type="synonym">Parastagonospora nodorum</name>
    <dbReference type="NCBI Taxonomy" id="321614"/>
    <lineage>
        <taxon>Eukaryota</taxon>
        <taxon>Fungi</taxon>
        <taxon>Dikarya</taxon>
        <taxon>Ascomycota</taxon>
        <taxon>Pezizomycotina</taxon>
        <taxon>Dothideomycetes</taxon>
        <taxon>Pleosporomycetidae</taxon>
        <taxon>Pleosporales</taxon>
        <taxon>Pleosporineae</taxon>
        <taxon>Phaeosphaeriaceae</taxon>
        <taxon>Parastagonospora</taxon>
    </lineage>
</organism>
<dbReference type="Pfam" id="PF00891">
    <property type="entry name" value="Methyltransf_2"/>
    <property type="match status" value="1"/>
</dbReference>
<proteinExistence type="predicted"/>
<feature type="domain" description="O-methyltransferase C-terminal" evidence="4">
    <location>
        <begin position="281"/>
        <end position="430"/>
    </location>
</feature>
<accession>A0A7U2EZM4</accession>
<evidence type="ECO:0000256" key="1">
    <source>
        <dbReference type="ARBA" id="ARBA00022603"/>
    </source>
</evidence>
<sequence>MGSMQQQKEIATLNSLADQIKELAAKLTKQVEEENIPPITLEADSPTRYERIPRDMFMTRQLLEDALKDMWILSQGPSDSVFNYVHTTVPDVSCLNLLNQFDFWNAVPLDGEASFEEVAKRVQLPVDVVSRVFDHATTMRFFTKPSPFATSVRHTSRSAALAKEPGLASLVSIVIEETAAPMLLLPEALRQFSQGKTELTKNMKETAFKLCRSGGIWGEWENSWDFIENDGVPEGQAGYEKRTKGWRQRNFIKFMAYIKDLFNTEDLVYNALDWAGAGDITVVDIAGSAGHDSAALARKFPNLKIVVEDLPEVATVFEKEFPHDLRDRVSFKTHNMFDPQPVSADIYMLKWVLHDWPDVESVAVLRALIPALKPGARILFIDYVGKRSPSEIVLPRSIEAHGTATDLRMMTMFNAAERPAEAFKEIFEKADERFEVKRVDADLYMCVIEAVWRG</sequence>
<dbReference type="InterPro" id="IPR029063">
    <property type="entry name" value="SAM-dependent_MTases_sf"/>
</dbReference>
<dbReference type="CDD" id="cd02440">
    <property type="entry name" value="AdoMet_MTases"/>
    <property type="match status" value="1"/>
</dbReference>
<dbReference type="PROSITE" id="PS51683">
    <property type="entry name" value="SAM_OMT_II"/>
    <property type="match status" value="1"/>
</dbReference>
<keyword evidence="3" id="KW-0949">S-adenosyl-L-methionine</keyword>
<keyword evidence="2" id="KW-0808">Transferase</keyword>
<evidence type="ECO:0000256" key="3">
    <source>
        <dbReference type="ARBA" id="ARBA00022691"/>
    </source>
</evidence>
<gene>
    <name evidence="5" type="ORF">JI435_158270</name>
</gene>
<keyword evidence="6" id="KW-1185">Reference proteome</keyword>
<dbReference type="SUPFAM" id="SSF46785">
    <property type="entry name" value="Winged helix' DNA-binding domain"/>
    <property type="match status" value="1"/>
</dbReference>
<dbReference type="InterPro" id="IPR016461">
    <property type="entry name" value="COMT-like"/>
</dbReference>
<dbReference type="InterPro" id="IPR036390">
    <property type="entry name" value="WH_DNA-bd_sf"/>
</dbReference>
<dbReference type="Proteomes" id="UP000663193">
    <property type="component" value="Chromosome 5"/>
</dbReference>
<dbReference type="GO" id="GO:0008171">
    <property type="term" value="F:O-methyltransferase activity"/>
    <property type="evidence" value="ECO:0007669"/>
    <property type="project" value="InterPro"/>
</dbReference>
<dbReference type="OrthoDB" id="1606438at2759"/>
<dbReference type="InterPro" id="IPR001077">
    <property type="entry name" value="COMT_C"/>
</dbReference>
<evidence type="ECO:0000259" key="4">
    <source>
        <dbReference type="Pfam" id="PF00891"/>
    </source>
</evidence>
<dbReference type="GO" id="GO:0032259">
    <property type="term" value="P:methylation"/>
    <property type="evidence" value="ECO:0007669"/>
    <property type="project" value="UniProtKB-KW"/>
</dbReference>
<dbReference type="AlphaFoldDB" id="A0A7U2EZM4"/>
<dbReference type="VEuPathDB" id="FungiDB:JI435_158270"/>
<name>A0A7U2EZM4_PHANO</name>
<dbReference type="RefSeq" id="XP_001805963.1">
    <property type="nucleotide sequence ID" value="XM_001805911.1"/>
</dbReference>
<reference evidence="6" key="1">
    <citation type="journal article" date="2021" name="BMC Genomics">
        <title>Chromosome-level genome assembly and manually-curated proteome of model necrotroph Parastagonospora nodorum Sn15 reveals a genome-wide trove of candidate effector homologs, and redundancy of virulence-related functions within an accessory chromosome.</title>
        <authorList>
            <person name="Bertazzoni S."/>
            <person name="Jones D.A.B."/>
            <person name="Phan H.T."/>
            <person name="Tan K.-C."/>
            <person name="Hane J.K."/>
        </authorList>
    </citation>
    <scope>NUCLEOTIDE SEQUENCE [LARGE SCALE GENOMIC DNA]</scope>
    <source>
        <strain evidence="6">SN15 / ATCC MYA-4574 / FGSC 10173)</strain>
    </source>
</reference>
<dbReference type="PANTHER" id="PTHR43712:SF12">
    <property type="entry name" value="STERIGMATOCYSTIN 8-O-METHYLTRANSFERASE"/>
    <property type="match status" value="1"/>
</dbReference>
<dbReference type="EMBL" id="CP069027">
    <property type="protein sequence ID" value="QRC95677.1"/>
    <property type="molecule type" value="Genomic_DNA"/>
</dbReference>
<dbReference type="PANTHER" id="PTHR43712">
    <property type="entry name" value="PUTATIVE (AFU_ORTHOLOGUE AFUA_4G14580)-RELATED"/>
    <property type="match status" value="1"/>
</dbReference>
<dbReference type="KEGG" id="pno:SNOG_15827"/>
<keyword evidence="1" id="KW-0489">Methyltransferase</keyword>
<evidence type="ECO:0000313" key="6">
    <source>
        <dbReference type="Proteomes" id="UP000663193"/>
    </source>
</evidence>
<evidence type="ECO:0000256" key="2">
    <source>
        <dbReference type="ARBA" id="ARBA00022679"/>
    </source>
</evidence>
<evidence type="ECO:0000313" key="5">
    <source>
        <dbReference type="EMBL" id="QRC95677.1"/>
    </source>
</evidence>